<dbReference type="Gene3D" id="3.60.40.10">
    <property type="entry name" value="PPM-type phosphatase domain"/>
    <property type="match status" value="1"/>
</dbReference>
<dbReference type="Proteomes" id="UP000000628">
    <property type="component" value="Chromosome"/>
</dbReference>
<reference evidence="2 3" key="1">
    <citation type="journal article" date="2009" name="Stand. Genomic Sci.">
        <title>Complete genome sequence of Jonesia denitrificans type strain (Prevot 55134).</title>
        <authorList>
            <person name="Pukall R."/>
            <person name="Gehrich-Schroter G."/>
            <person name="Lapidus A."/>
            <person name="Nolan M."/>
            <person name="Glavina Del Rio T."/>
            <person name="Lucas S."/>
            <person name="Chen F."/>
            <person name="Tice H."/>
            <person name="Pitluck S."/>
            <person name="Cheng J.F."/>
            <person name="Copeland A."/>
            <person name="Saunders E."/>
            <person name="Brettin T."/>
            <person name="Detter J.C."/>
            <person name="Bruce D."/>
            <person name="Goodwin L."/>
            <person name="Pati A."/>
            <person name="Ivanova N."/>
            <person name="Mavromatis K."/>
            <person name="Ovchinnikova G."/>
            <person name="Chen A."/>
            <person name="Palaniappan K."/>
            <person name="Land M."/>
            <person name="Hauser L."/>
            <person name="Chang Y.J."/>
            <person name="Jeffries C.D."/>
            <person name="Chain P."/>
            <person name="Goker M."/>
            <person name="Bristow J."/>
            <person name="Eisen J.A."/>
            <person name="Markowitz V."/>
            <person name="Hugenholtz P."/>
            <person name="Kyrpides N.C."/>
            <person name="Klenk H.P."/>
            <person name="Han C."/>
        </authorList>
    </citation>
    <scope>NUCLEOTIDE SEQUENCE [LARGE SCALE GENOMIC DNA]</scope>
    <source>
        <strain evidence="3">ATCC 14870 / DSM 20603 / BCRC 15368 / CIP 55.134 / JCM 11481 / NBRC 15587 / NCTC 10816 / Prevot 55134</strain>
    </source>
</reference>
<dbReference type="Pfam" id="PF13672">
    <property type="entry name" value="PP2C_2"/>
    <property type="match status" value="1"/>
</dbReference>
<dbReference type="EMBL" id="CP001706">
    <property type="protein sequence ID" value="ACV08121.1"/>
    <property type="molecule type" value="Genomic_DNA"/>
</dbReference>
<dbReference type="SMART" id="SM00331">
    <property type="entry name" value="PP2C_SIG"/>
    <property type="match status" value="1"/>
</dbReference>
<evidence type="ECO:0000313" key="2">
    <source>
        <dbReference type="EMBL" id="ACV08121.1"/>
    </source>
</evidence>
<dbReference type="STRING" id="471856.Jden_0456"/>
<dbReference type="KEGG" id="jde:Jden_0456"/>
<feature type="domain" description="PPM-type phosphatase" evidence="1">
    <location>
        <begin position="4"/>
        <end position="243"/>
    </location>
</feature>
<dbReference type="HOGENOM" id="CLU_034545_0_0_11"/>
<protein>
    <submittedName>
        <fullName evidence="2">Protein serine/threonine phosphatase</fullName>
    </submittedName>
</protein>
<accession>C7R062</accession>
<keyword evidence="3" id="KW-1185">Reference proteome</keyword>
<dbReference type="PROSITE" id="PS51746">
    <property type="entry name" value="PPM_2"/>
    <property type="match status" value="1"/>
</dbReference>
<dbReference type="PANTHER" id="PTHR47992">
    <property type="entry name" value="PROTEIN PHOSPHATASE"/>
    <property type="match status" value="1"/>
</dbReference>
<evidence type="ECO:0000313" key="3">
    <source>
        <dbReference type="Proteomes" id="UP000000628"/>
    </source>
</evidence>
<dbReference type="eggNOG" id="COG0631">
    <property type="taxonomic scope" value="Bacteria"/>
</dbReference>
<dbReference type="InterPro" id="IPR001932">
    <property type="entry name" value="PPM-type_phosphatase-like_dom"/>
</dbReference>
<name>C7R062_JONDD</name>
<proteinExistence type="predicted"/>
<evidence type="ECO:0000259" key="1">
    <source>
        <dbReference type="PROSITE" id="PS51746"/>
    </source>
</evidence>
<dbReference type="RefSeq" id="WP_015770750.1">
    <property type="nucleotide sequence ID" value="NC_013174.1"/>
</dbReference>
<dbReference type="InterPro" id="IPR015655">
    <property type="entry name" value="PP2C"/>
</dbReference>
<organism evidence="2 3">
    <name type="scientific">Jonesia denitrificans (strain ATCC 14870 / DSM 20603 / BCRC 15368 / CIP 55.134 / JCM 11481 / NBRC 15587 / NCTC 10816 / Prevot 55134)</name>
    <name type="common">Listeria denitrificans</name>
    <dbReference type="NCBI Taxonomy" id="471856"/>
    <lineage>
        <taxon>Bacteria</taxon>
        <taxon>Bacillati</taxon>
        <taxon>Actinomycetota</taxon>
        <taxon>Actinomycetes</taxon>
        <taxon>Micrococcales</taxon>
        <taxon>Jonesiaceae</taxon>
        <taxon>Jonesia</taxon>
    </lineage>
</organism>
<dbReference type="SMART" id="SM00332">
    <property type="entry name" value="PP2Cc"/>
    <property type="match status" value="1"/>
</dbReference>
<dbReference type="GO" id="GO:0004722">
    <property type="term" value="F:protein serine/threonine phosphatase activity"/>
    <property type="evidence" value="ECO:0007669"/>
    <property type="project" value="InterPro"/>
</dbReference>
<gene>
    <name evidence="2" type="ordered locus">Jden_0456</name>
</gene>
<dbReference type="CDD" id="cd00143">
    <property type="entry name" value="PP2Cc"/>
    <property type="match status" value="1"/>
</dbReference>
<dbReference type="AlphaFoldDB" id="C7R062"/>
<dbReference type="SUPFAM" id="SSF81606">
    <property type="entry name" value="PP2C-like"/>
    <property type="match status" value="1"/>
</dbReference>
<dbReference type="InterPro" id="IPR036457">
    <property type="entry name" value="PPM-type-like_dom_sf"/>
</dbReference>
<sequence>MDNAWGAATSHGNRRTVNEDSFLAGLPVFVVADGMGGHQHGDIASSIAVDEFSKLSQYSVINPGLVDATFQRAASRLRDSLTKGVGGTTVCGVGVTLQDGAPYWLVFNLGDSRAYRLQGAHGDPGARGGTQLEQISVDHSVVQELIDSGAVDRSAAHTHTQRHVITKALETQSTPLPDYWMLPVESGDEIMLCSDGLTDELDDEEIEAIWATSLNPQHAAEQLVASAVTAGGRDNVTVVIVTSAVVGYAAAQVQESTGTSHDATTELPPAVALDETFEHTTPRYPRS</sequence>